<dbReference type="InterPro" id="IPR041233">
    <property type="entry name" value="Melibiase_C"/>
</dbReference>
<dbReference type="EMBL" id="JBFXLQ010000027">
    <property type="protein sequence ID" value="KAL2866091.1"/>
    <property type="molecule type" value="Genomic_DNA"/>
</dbReference>
<dbReference type="InterPro" id="IPR017853">
    <property type="entry name" value="GH"/>
</dbReference>
<comment type="caution">
    <text evidence="12">The sequence shown here is derived from an EMBL/GenBank/DDBJ whole genome shotgun (WGS) entry which is preliminary data.</text>
</comment>
<evidence type="ECO:0000256" key="4">
    <source>
        <dbReference type="ARBA" id="ARBA00012755"/>
    </source>
</evidence>
<comment type="catalytic activity">
    <reaction evidence="1 9">
        <text>Hydrolysis of terminal, non-reducing alpha-D-galactose residues in alpha-D-galactosides, including galactose oligosaccharides, galactomannans and galactolipids.</text>
        <dbReference type="EC" id="3.2.1.22"/>
    </reaction>
</comment>
<evidence type="ECO:0000256" key="2">
    <source>
        <dbReference type="ARBA" id="ARBA00003969"/>
    </source>
</evidence>
<dbReference type="Gene3D" id="2.60.40.1180">
    <property type="entry name" value="Golgi alpha-mannosidase II"/>
    <property type="match status" value="1"/>
</dbReference>
<dbReference type="Pfam" id="PF17801">
    <property type="entry name" value="Melibiase_C"/>
    <property type="match status" value="1"/>
</dbReference>
<dbReference type="PROSITE" id="PS00512">
    <property type="entry name" value="ALPHA_GALACTOSIDASE"/>
    <property type="match status" value="1"/>
</dbReference>
<keyword evidence="6 9" id="KW-0378">Hydrolase</keyword>
<dbReference type="Pfam" id="PF16499">
    <property type="entry name" value="Melibiase_2"/>
    <property type="match status" value="1"/>
</dbReference>
<evidence type="ECO:0000256" key="10">
    <source>
        <dbReference type="SAM" id="SignalP"/>
    </source>
</evidence>
<proteinExistence type="inferred from homology"/>
<dbReference type="InterPro" id="IPR013780">
    <property type="entry name" value="Glyco_hydro_b"/>
</dbReference>
<evidence type="ECO:0000256" key="6">
    <source>
        <dbReference type="ARBA" id="ARBA00022801"/>
    </source>
</evidence>
<evidence type="ECO:0000313" key="13">
    <source>
        <dbReference type="Proteomes" id="UP001610432"/>
    </source>
</evidence>
<dbReference type="InterPro" id="IPR000111">
    <property type="entry name" value="Glyco_hydro_27/36_CS"/>
</dbReference>
<evidence type="ECO:0000313" key="12">
    <source>
        <dbReference type="EMBL" id="KAL2866091.1"/>
    </source>
</evidence>
<keyword evidence="13" id="KW-1185">Reference proteome</keyword>
<dbReference type="CDD" id="cd14792">
    <property type="entry name" value="GH27"/>
    <property type="match status" value="1"/>
</dbReference>
<organism evidence="12 13">
    <name type="scientific">Aspergillus lucknowensis</name>
    <dbReference type="NCBI Taxonomy" id="176173"/>
    <lineage>
        <taxon>Eukaryota</taxon>
        <taxon>Fungi</taxon>
        <taxon>Dikarya</taxon>
        <taxon>Ascomycota</taxon>
        <taxon>Pezizomycotina</taxon>
        <taxon>Eurotiomycetes</taxon>
        <taxon>Eurotiomycetidae</taxon>
        <taxon>Eurotiales</taxon>
        <taxon>Aspergillaceae</taxon>
        <taxon>Aspergillus</taxon>
        <taxon>Aspergillus subgen. Nidulantes</taxon>
    </lineage>
</organism>
<protein>
    <recommendedName>
        <fullName evidence="4 9">Alpha-galactosidase</fullName>
        <ecNumber evidence="4 9">3.2.1.22</ecNumber>
    </recommendedName>
    <alternativeName>
        <fullName evidence="9">Melibiase</fullName>
    </alternativeName>
</protein>
<keyword evidence="7 9" id="KW-1015">Disulfide bond</keyword>
<dbReference type="SUPFAM" id="SSF51445">
    <property type="entry name" value="(Trans)glycosidases"/>
    <property type="match status" value="1"/>
</dbReference>
<evidence type="ECO:0000256" key="8">
    <source>
        <dbReference type="ARBA" id="ARBA00023295"/>
    </source>
</evidence>
<evidence type="ECO:0000256" key="1">
    <source>
        <dbReference type="ARBA" id="ARBA00001255"/>
    </source>
</evidence>
<dbReference type="InterPro" id="IPR002241">
    <property type="entry name" value="Glyco_hydro_27"/>
</dbReference>
<gene>
    <name evidence="12" type="ORF">BJX67DRAFT_382192</name>
</gene>
<reference evidence="12 13" key="1">
    <citation type="submission" date="2024-07" db="EMBL/GenBank/DDBJ databases">
        <title>Section-level genome sequencing and comparative genomics of Aspergillus sections Usti and Cavernicolus.</title>
        <authorList>
            <consortium name="Lawrence Berkeley National Laboratory"/>
            <person name="Nybo J.L."/>
            <person name="Vesth T.C."/>
            <person name="Theobald S."/>
            <person name="Frisvad J.C."/>
            <person name="Larsen T.O."/>
            <person name="Kjaerboelling I."/>
            <person name="Rothschild-Mancinelli K."/>
            <person name="Lyhne E.K."/>
            <person name="Kogle M.E."/>
            <person name="Barry K."/>
            <person name="Clum A."/>
            <person name="Na H."/>
            <person name="Ledsgaard L."/>
            <person name="Lin J."/>
            <person name="Lipzen A."/>
            <person name="Kuo A."/>
            <person name="Riley R."/>
            <person name="Mondo S."/>
            <person name="Labutti K."/>
            <person name="Haridas S."/>
            <person name="Pangalinan J."/>
            <person name="Salamov A.A."/>
            <person name="Simmons B.A."/>
            <person name="Magnuson J.K."/>
            <person name="Chen J."/>
            <person name="Drula E."/>
            <person name="Henrissat B."/>
            <person name="Wiebenga A."/>
            <person name="Lubbers R.J."/>
            <person name="Gomes A.C."/>
            <person name="Macurrencykelacurrency M.R."/>
            <person name="Stajich J."/>
            <person name="Grigoriev I.V."/>
            <person name="Mortensen U.H."/>
            <person name="De Vries R.P."/>
            <person name="Baker S.E."/>
            <person name="Andersen M.R."/>
        </authorList>
    </citation>
    <scope>NUCLEOTIDE SEQUENCE [LARGE SCALE GENOMIC DNA]</scope>
    <source>
        <strain evidence="12 13">CBS 449.75</strain>
    </source>
</reference>
<dbReference type="InterPro" id="IPR013785">
    <property type="entry name" value="Aldolase_TIM"/>
</dbReference>
<keyword evidence="8 9" id="KW-0326">Glycosidase</keyword>
<feature type="domain" description="Alpha galactosidase C-terminal" evidence="11">
    <location>
        <begin position="336"/>
        <end position="404"/>
    </location>
</feature>
<feature type="signal peptide" evidence="10">
    <location>
        <begin position="1"/>
        <end position="20"/>
    </location>
</feature>
<dbReference type="GO" id="GO:0016787">
    <property type="term" value="F:hydrolase activity"/>
    <property type="evidence" value="ECO:0007669"/>
    <property type="project" value="UniProtKB-KW"/>
</dbReference>
<evidence type="ECO:0000259" key="11">
    <source>
        <dbReference type="Pfam" id="PF17801"/>
    </source>
</evidence>
<dbReference type="Proteomes" id="UP001610432">
    <property type="component" value="Unassembled WGS sequence"/>
</dbReference>
<dbReference type="Gene3D" id="3.20.20.70">
    <property type="entry name" value="Aldolase class I"/>
    <property type="match status" value="1"/>
</dbReference>
<accession>A0ABR4LNH3</accession>
<comment type="function">
    <text evidence="2">Hydrolyzes a variety of simple alpha-D-galactoside as well as more complex molecules such as oligosaccharides and polysaccharides.</text>
</comment>
<comment type="similarity">
    <text evidence="3 9">Belongs to the glycosyl hydrolase 27 family.</text>
</comment>
<keyword evidence="5 10" id="KW-0732">Signal</keyword>
<dbReference type="PANTHER" id="PTHR11452">
    <property type="entry name" value="ALPHA-GALACTOSIDASE/ALPHA-N-ACETYLGALACTOSAMINIDASE"/>
    <property type="match status" value="1"/>
</dbReference>
<evidence type="ECO:0000256" key="3">
    <source>
        <dbReference type="ARBA" id="ARBA00009743"/>
    </source>
</evidence>
<sequence>MHAKASKALALSQLFMLAEATLKPRLPDGLGLTPHMGWSSWNTGQCDAASEQYALDAANQFVELGLKDLGYEYVNIDDCWSTTARDESGNLVPDPAKWPNGIPAVIDQIHELGLKFGLYGCAGEMTCASFPGSWGHEEQDAQLLASWGVDFWKHDACFTPCTTSPNPQTCWDGSIDTKPWYGTMRDALQGVADTKAILFNICQWGRNEVWTWGADYGHSWRIESDNWGDWDSVIRIGAHAGDLAQYGGPGGFNDLDMLFVGNGVLTEAQERLHFGLWAIAKSPLVIGTDLTTIGESSLNILKNKDIIDINQDELGIPAGYFQPSNADAPVAGQLYPYWAGELSNGTVVAFAAAAGANTYSVSFADVPGLEAGTYNWKELYSGEEGSGEELSFDVAQDDIAIFRVTPA</sequence>
<dbReference type="PANTHER" id="PTHR11452:SF75">
    <property type="entry name" value="ALPHA-GALACTOSIDASE MEL1"/>
    <property type="match status" value="1"/>
</dbReference>
<name>A0ABR4LNH3_9EURO</name>
<dbReference type="RefSeq" id="XP_070885070.1">
    <property type="nucleotide sequence ID" value="XM_071033185.1"/>
</dbReference>
<evidence type="ECO:0000256" key="7">
    <source>
        <dbReference type="ARBA" id="ARBA00023157"/>
    </source>
</evidence>
<evidence type="ECO:0000256" key="9">
    <source>
        <dbReference type="RuleBase" id="RU361168"/>
    </source>
</evidence>
<dbReference type="GeneID" id="98148257"/>
<dbReference type="PRINTS" id="PR00740">
    <property type="entry name" value="GLHYDRLASE27"/>
</dbReference>
<feature type="chain" id="PRO_5046421483" description="Alpha-galactosidase" evidence="10">
    <location>
        <begin position="21"/>
        <end position="407"/>
    </location>
</feature>
<dbReference type="EC" id="3.2.1.22" evidence="4 9"/>
<evidence type="ECO:0000256" key="5">
    <source>
        <dbReference type="ARBA" id="ARBA00022729"/>
    </source>
</evidence>